<dbReference type="InterPro" id="IPR021741">
    <property type="entry name" value="DUF3311"/>
</dbReference>
<gene>
    <name evidence="2" type="ordered locus">Ta0299</name>
</gene>
<reference evidence="2 3" key="1">
    <citation type="journal article" date="2000" name="Nature">
        <title>The genome sequence of the thermoacidophilic scavenger Thermoplasma acidophilum.</title>
        <authorList>
            <person name="Ruepp A."/>
            <person name="Graml W."/>
            <person name="Santos-Martinez M.L."/>
            <person name="Koretke K.K."/>
            <person name="Volker C."/>
            <person name="Mewes H.W."/>
            <person name="Frishman D."/>
            <person name="Stocker S."/>
            <person name="Lupas A.N."/>
            <person name="Baumeister W."/>
        </authorList>
    </citation>
    <scope>NUCLEOTIDE SEQUENCE [LARGE SCALE GENOMIC DNA]</scope>
    <source>
        <strain evidence="3">ATCC 25905 / DSM 1728 / JCM 9062 / NBRC 15155 / AMRC-C165</strain>
    </source>
</reference>
<evidence type="ECO:0000313" key="3">
    <source>
        <dbReference type="Proteomes" id="UP000001024"/>
    </source>
</evidence>
<accession>Q9HLC9</accession>
<dbReference type="AlphaFoldDB" id="Q9HLC9"/>
<sequence length="86" mass="10125">MYNKSIHQIKFKYSYDHMLSMNNRYVIAGILLIIPFIAYFAMPTYDRVNPQIGGLTFFYWYQTLWLGISALLFGIAAYIIDKEAKQ</sequence>
<keyword evidence="1" id="KW-0812">Transmembrane</keyword>
<dbReference type="KEGG" id="tac:Ta0299"/>
<dbReference type="HOGENOM" id="CLU_183045_5_0_2"/>
<dbReference type="InParanoid" id="Q9HLC9"/>
<evidence type="ECO:0000313" key="2">
    <source>
        <dbReference type="EMBL" id="CAC11444.1"/>
    </source>
</evidence>
<feature type="transmembrane region" description="Helical" evidence="1">
    <location>
        <begin position="25"/>
        <end position="45"/>
    </location>
</feature>
<organism evidence="2 3">
    <name type="scientific">Thermoplasma acidophilum (strain ATCC 25905 / DSM 1728 / JCM 9062 / NBRC 15155 / AMRC-C165)</name>
    <dbReference type="NCBI Taxonomy" id="273075"/>
    <lineage>
        <taxon>Archaea</taxon>
        <taxon>Methanobacteriati</taxon>
        <taxon>Thermoplasmatota</taxon>
        <taxon>Thermoplasmata</taxon>
        <taxon>Thermoplasmatales</taxon>
        <taxon>Thermoplasmataceae</taxon>
        <taxon>Thermoplasma</taxon>
    </lineage>
</organism>
<dbReference type="Pfam" id="PF11755">
    <property type="entry name" value="DUF3311"/>
    <property type="match status" value="1"/>
</dbReference>
<name>Q9HLC9_THEAC</name>
<dbReference type="Proteomes" id="UP000001024">
    <property type="component" value="Chromosome"/>
</dbReference>
<keyword evidence="3" id="KW-1185">Reference proteome</keyword>
<protein>
    <submittedName>
        <fullName evidence="2">Hypothetical membrane protein</fullName>
    </submittedName>
</protein>
<proteinExistence type="predicted"/>
<keyword evidence="1" id="KW-1133">Transmembrane helix</keyword>
<dbReference type="PaxDb" id="273075-Ta0299"/>
<evidence type="ECO:0000256" key="1">
    <source>
        <dbReference type="SAM" id="Phobius"/>
    </source>
</evidence>
<dbReference type="STRING" id="273075.gene:9571516"/>
<keyword evidence="1" id="KW-0472">Membrane</keyword>
<feature type="transmembrane region" description="Helical" evidence="1">
    <location>
        <begin position="57"/>
        <end position="80"/>
    </location>
</feature>
<dbReference type="EMBL" id="AL445063">
    <property type="protein sequence ID" value="CAC11444.1"/>
    <property type="molecule type" value="Genomic_DNA"/>
</dbReference>
<dbReference type="EnsemblBacteria" id="CAC11444">
    <property type="protein sequence ID" value="CAC11444"/>
    <property type="gene ID" value="CAC11444"/>
</dbReference>
<dbReference type="eggNOG" id="arCOG03694">
    <property type="taxonomic scope" value="Archaea"/>
</dbReference>